<dbReference type="EMBL" id="FWFZ01000006">
    <property type="protein sequence ID" value="SLN40522.1"/>
    <property type="molecule type" value="Genomic_DNA"/>
</dbReference>
<keyword evidence="7 19" id="KW-1003">Cell membrane</keyword>
<dbReference type="PANTHER" id="PTHR34148">
    <property type="entry name" value="ADENOSYLCOBINAMIDE-GDP RIBAZOLETRANSFERASE"/>
    <property type="match status" value="1"/>
</dbReference>
<dbReference type="GO" id="GO:0051073">
    <property type="term" value="F:adenosylcobinamide-GDP ribazoletransferase activity"/>
    <property type="evidence" value="ECO:0007669"/>
    <property type="project" value="UniProtKB-UniRule"/>
</dbReference>
<evidence type="ECO:0000256" key="12">
    <source>
        <dbReference type="ARBA" id="ARBA00022989"/>
    </source>
</evidence>
<dbReference type="Pfam" id="PF02654">
    <property type="entry name" value="CobS"/>
    <property type="match status" value="1"/>
</dbReference>
<gene>
    <name evidence="20" type="primary">cobS_2</name>
    <name evidence="19" type="synonym">cobS</name>
    <name evidence="20" type="ORF">ROA7023_01586</name>
</gene>
<sequence length="252" mass="25062">MRDKDRLFSAGDLGAAMALLTRLPAPGADHARGASAAWAWPLVGLLLGALAALGVQIALALGLPAGAAAALALALLAGLTGGLHQDGLADSADGLWGGRDRARRLEIMRDSRVGSYGVLAIALVLLLQWTALEGLVAAKAHWVALPLAGAASRATMAAVMAALPHARADGLARLTGRPAPRTAAAAAGLAALACLALAPATLPALALVALLSGLTVARLAMARLGGQTGDILGATQQLTELTALLAYAAVLT</sequence>
<feature type="transmembrane region" description="Helical" evidence="19">
    <location>
        <begin position="143"/>
        <end position="163"/>
    </location>
</feature>
<evidence type="ECO:0000256" key="7">
    <source>
        <dbReference type="ARBA" id="ARBA00022475"/>
    </source>
</evidence>
<name>A0A1Y5SHC6_9RHOB</name>
<evidence type="ECO:0000256" key="16">
    <source>
        <dbReference type="ARBA" id="ARBA00032853"/>
    </source>
</evidence>
<dbReference type="GO" id="GO:0009236">
    <property type="term" value="P:cobalamin biosynthetic process"/>
    <property type="evidence" value="ECO:0007669"/>
    <property type="project" value="UniProtKB-UniRule"/>
</dbReference>
<keyword evidence="11 19" id="KW-0460">Magnesium</keyword>
<dbReference type="Proteomes" id="UP000193900">
    <property type="component" value="Unassembled WGS sequence"/>
</dbReference>
<dbReference type="GO" id="GO:0008818">
    <property type="term" value="F:cobalamin 5'-phosphate synthase activity"/>
    <property type="evidence" value="ECO:0007669"/>
    <property type="project" value="UniProtKB-UniRule"/>
</dbReference>
<comment type="catalytic activity">
    <reaction evidence="17 19">
        <text>alpha-ribazole + adenosylcob(III)inamide-GDP = adenosylcob(III)alamin + GMP + H(+)</text>
        <dbReference type="Rhea" id="RHEA:16049"/>
        <dbReference type="ChEBI" id="CHEBI:10329"/>
        <dbReference type="ChEBI" id="CHEBI:15378"/>
        <dbReference type="ChEBI" id="CHEBI:18408"/>
        <dbReference type="ChEBI" id="CHEBI:58115"/>
        <dbReference type="ChEBI" id="CHEBI:60487"/>
        <dbReference type="EC" id="2.7.8.26"/>
    </reaction>
</comment>
<dbReference type="OrthoDB" id="9794626at2"/>
<dbReference type="InterPro" id="IPR003805">
    <property type="entry name" value="CobS"/>
</dbReference>
<evidence type="ECO:0000256" key="17">
    <source>
        <dbReference type="ARBA" id="ARBA00048623"/>
    </source>
</evidence>
<evidence type="ECO:0000256" key="1">
    <source>
        <dbReference type="ARBA" id="ARBA00001946"/>
    </source>
</evidence>
<evidence type="ECO:0000256" key="4">
    <source>
        <dbReference type="ARBA" id="ARBA00010561"/>
    </source>
</evidence>
<dbReference type="EC" id="2.7.8.26" evidence="5 19"/>
<feature type="transmembrane region" description="Helical" evidence="19">
    <location>
        <begin position="49"/>
        <end position="76"/>
    </location>
</feature>
<keyword evidence="13 19" id="KW-0472">Membrane</keyword>
<evidence type="ECO:0000313" key="20">
    <source>
        <dbReference type="EMBL" id="SLN40522.1"/>
    </source>
</evidence>
<evidence type="ECO:0000256" key="2">
    <source>
        <dbReference type="ARBA" id="ARBA00004651"/>
    </source>
</evidence>
<keyword evidence="12 19" id="KW-1133">Transmembrane helix</keyword>
<evidence type="ECO:0000256" key="8">
    <source>
        <dbReference type="ARBA" id="ARBA00022573"/>
    </source>
</evidence>
<comment type="function">
    <text evidence="14 19">Joins adenosylcobinamide-GDP and alpha-ribazole to generate adenosylcobalamin (Ado-cobalamin). Also synthesizes adenosylcobalamin 5'-phosphate from adenosylcobinamide-GDP and alpha-ribazole 5'-phosphate.</text>
</comment>
<evidence type="ECO:0000256" key="13">
    <source>
        <dbReference type="ARBA" id="ARBA00023136"/>
    </source>
</evidence>
<dbReference type="PANTHER" id="PTHR34148:SF1">
    <property type="entry name" value="ADENOSYLCOBINAMIDE-GDP RIBAZOLETRANSFERASE"/>
    <property type="match status" value="1"/>
</dbReference>
<comment type="subcellular location">
    <subcellularLocation>
        <location evidence="2 19">Cell membrane</location>
        <topology evidence="2 19">Multi-pass membrane protein</topology>
    </subcellularLocation>
</comment>
<protein>
    <recommendedName>
        <fullName evidence="6 19">Adenosylcobinamide-GDP ribazoletransferase</fullName>
        <ecNumber evidence="5 19">2.7.8.26</ecNumber>
    </recommendedName>
    <alternativeName>
        <fullName evidence="16 19">Cobalamin synthase</fullName>
    </alternativeName>
    <alternativeName>
        <fullName evidence="15 19">Cobalamin-5'-phosphate synthase</fullName>
    </alternativeName>
</protein>
<comment type="cofactor">
    <cofactor evidence="1 19">
        <name>Mg(2+)</name>
        <dbReference type="ChEBI" id="CHEBI:18420"/>
    </cofactor>
</comment>
<accession>A0A1Y5SHC6</accession>
<keyword evidence="21" id="KW-1185">Reference proteome</keyword>
<comment type="pathway">
    <text evidence="3 19">Cofactor biosynthesis; adenosylcobalamin biosynthesis; adenosylcobalamin from cob(II)yrinate a,c-diamide: step 7/7.</text>
</comment>
<evidence type="ECO:0000256" key="3">
    <source>
        <dbReference type="ARBA" id="ARBA00004663"/>
    </source>
</evidence>
<evidence type="ECO:0000256" key="15">
    <source>
        <dbReference type="ARBA" id="ARBA00032605"/>
    </source>
</evidence>
<evidence type="ECO:0000256" key="9">
    <source>
        <dbReference type="ARBA" id="ARBA00022679"/>
    </source>
</evidence>
<keyword evidence="9 19" id="KW-0808">Transferase</keyword>
<proteinExistence type="inferred from homology"/>
<dbReference type="GO" id="GO:0005886">
    <property type="term" value="C:plasma membrane"/>
    <property type="evidence" value="ECO:0007669"/>
    <property type="project" value="UniProtKB-SubCell"/>
</dbReference>
<comment type="similarity">
    <text evidence="4 19">Belongs to the CobS family.</text>
</comment>
<evidence type="ECO:0000256" key="19">
    <source>
        <dbReference type="HAMAP-Rule" id="MF_00719"/>
    </source>
</evidence>
<dbReference type="NCBIfam" id="TIGR00317">
    <property type="entry name" value="cobS"/>
    <property type="match status" value="1"/>
</dbReference>
<evidence type="ECO:0000256" key="11">
    <source>
        <dbReference type="ARBA" id="ARBA00022842"/>
    </source>
</evidence>
<evidence type="ECO:0000256" key="6">
    <source>
        <dbReference type="ARBA" id="ARBA00015850"/>
    </source>
</evidence>
<evidence type="ECO:0000313" key="21">
    <source>
        <dbReference type="Proteomes" id="UP000193900"/>
    </source>
</evidence>
<evidence type="ECO:0000256" key="14">
    <source>
        <dbReference type="ARBA" id="ARBA00025228"/>
    </source>
</evidence>
<feature type="transmembrane region" description="Helical" evidence="19">
    <location>
        <begin position="113"/>
        <end position="131"/>
    </location>
</feature>
<keyword evidence="8 19" id="KW-0169">Cobalamin biosynthesis</keyword>
<dbReference type="AlphaFoldDB" id="A0A1Y5SHC6"/>
<dbReference type="UniPathway" id="UPA00148">
    <property type="reaction ID" value="UER00238"/>
</dbReference>
<dbReference type="HAMAP" id="MF_00719">
    <property type="entry name" value="CobS"/>
    <property type="match status" value="1"/>
</dbReference>
<evidence type="ECO:0000256" key="10">
    <source>
        <dbReference type="ARBA" id="ARBA00022692"/>
    </source>
</evidence>
<feature type="transmembrane region" description="Helical" evidence="19">
    <location>
        <begin position="184"/>
        <end position="211"/>
    </location>
</feature>
<keyword evidence="10 19" id="KW-0812">Transmembrane</keyword>
<reference evidence="20 21" key="1">
    <citation type="submission" date="2017-03" db="EMBL/GenBank/DDBJ databases">
        <authorList>
            <person name="Afonso C.L."/>
            <person name="Miller P.J."/>
            <person name="Scott M.A."/>
            <person name="Spackman E."/>
            <person name="Goraichik I."/>
            <person name="Dimitrov K.M."/>
            <person name="Suarez D.L."/>
            <person name="Swayne D.E."/>
        </authorList>
    </citation>
    <scope>NUCLEOTIDE SEQUENCE [LARGE SCALE GENOMIC DNA]</scope>
    <source>
        <strain evidence="20 21">CECT 7023</strain>
    </source>
</reference>
<comment type="catalytic activity">
    <reaction evidence="18 19">
        <text>alpha-ribazole 5'-phosphate + adenosylcob(III)inamide-GDP = adenosylcob(III)alamin 5'-phosphate + GMP + H(+)</text>
        <dbReference type="Rhea" id="RHEA:23560"/>
        <dbReference type="ChEBI" id="CHEBI:15378"/>
        <dbReference type="ChEBI" id="CHEBI:57918"/>
        <dbReference type="ChEBI" id="CHEBI:58115"/>
        <dbReference type="ChEBI" id="CHEBI:60487"/>
        <dbReference type="ChEBI" id="CHEBI:60493"/>
        <dbReference type="EC" id="2.7.8.26"/>
    </reaction>
</comment>
<dbReference type="RefSeq" id="WP_085878461.1">
    <property type="nucleotide sequence ID" value="NZ_FWFZ01000006.1"/>
</dbReference>
<evidence type="ECO:0000256" key="18">
    <source>
        <dbReference type="ARBA" id="ARBA00049504"/>
    </source>
</evidence>
<organism evidence="20 21">
    <name type="scientific">Roseisalinus antarcticus</name>
    <dbReference type="NCBI Taxonomy" id="254357"/>
    <lineage>
        <taxon>Bacteria</taxon>
        <taxon>Pseudomonadati</taxon>
        <taxon>Pseudomonadota</taxon>
        <taxon>Alphaproteobacteria</taxon>
        <taxon>Rhodobacterales</taxon>
        <taxon>Roseobacteraceae</taxon>
        <taxon>Roseisalinus</taxon>
    </lineage>
</organism>
<evidence type="ECO:0000256" key="5">
    <source>
        <dbReference type="ARBA" id="ARBA00013200"/>
    </source>
</evidence>